<proteinExistence type="predicted"/>
<name>I4AIT6_BERLS</name>
<evidence type="ECO:0000313" key="2">
    <source>
        <dbReference type="Proteomes" id="UP000006054"/>
    </source>
</evidence>
<evidence type="ECO:0008006" key="3">
    <source>
        <dbReference type="Google" id="ProtNLM"/>
    </source>
</evidence>
<dbReference type="HOGENOM" id="CLU_1169278_0_0_10"/>
<dbReference type="AlphaFoldDB" id="I4AIT6"/>
<organism evidence="1 2">
    <name type="scientific">Bernardetia litoralis (strain ATCC 23117 / DSM 6794 / NBRC 15988 / NCIMB 1366 / Fx l1 / Sio-4)</name>
    <name type="common">Flexibacter litoralis</name>
    <dbReference type="NCBI Taxonomy" id="880071"/>
    <lineage>
        <taxon>Bacteria</taxon>
        <taxon>Pseudomonadati</taxon>
        <taxon>Bacteroidota</taxon>
        <taxon>Cytophagia</taxon>
        <taxon>Cytophagales</taxon>
        <taxon>Bernardetiaceae</taxon>
        <taxon>Bernardetia</taxon>
    </lineage>
</organism>
<reference evidence="2" key="1">
    <citation type="submission" date="2012-06" db="EMBL/GenBank/DDBJ databases">
        <title>The complete genome of Flexibacter litoralis DSM 6794.</title>
        <authorList>
            <person name="Lucas S."/>
            <person name="Copeland A."/>
            <person name="Lapidus A."/>
            <person name="Glavina del Rio T."/>
            <person name="Dalin E."/>
            <person name="Tice H."/>
            <person name="Bruce D."/>
            <person name="Goodwin L."/>
            <person name="Pitluck S."/>
            <person name="Peters L."/>
            <person name="Ovchinnikova G."/>
            <person name="Lu M."/>
            <person name="Kyrpides N."/>
            <person name="Mavromatis K."/>
            <person name="Ivanova N."/>
            <person name="Brettin T."/>
            <person name="Detter J.C."/>
            <person name="Han C."/>
            <person name="Larimer F."/>
            <person name="Land M."/>
            <person name="Hauser L."/>
            <person name="Markowitz V."/>
            <person name="Cheng J.-F."/>
            <person name="Hugenholtz P."/>
            <person name="Woyke T."/>
            <person name="Wu D."/>
            <person name="Spring S."/>
            <person name="Lang E."/>
            <person name="Kopitz M."/>
            <person name="Brambilla E."/>
            <person name="Klenk H.-P."/>
            <person name="Eisen J.A."/>
        </authorList>
    </citation>
    <scope>NUCLEOTIDE SEQUENCE [LARGE SCALE GENOMIC DNA]</scope>
    <source>
        <strain evidence="2">ATCC 23117 / DSM 6794 / NBRC 15988 / NCIMB 1366 / Sio-4</strain>
    </source>
</reference>
<dbReference type="KEGG" id="fli:Fleli_1444"/>
<keyword evidence="2" id="KW-1185">Reference proteome</keyword>
<accession>I4AIT6</accession>
<sequence length="242" mass="28166" precursor="true">MTISYIKSLKNNLLYSLFFLLLFTACSKENEENIRPITDLPCEEQGTYFLSATMGDSVLCYASDSSFNGKYGFSGYLGYLPNYENDTSGMYVQISEYDNDGNSKRTIQYHIPIIAHYELKDYSGIMMPFYETSSLVESITNKTYSTKNLIVDDWLNVADFNVRIVTNNYNDFKASYFGIQDSSTIRLFDPVYLYSREEYNSVKKNVYRISYETQTNLYDLRGNYLYPFKAKGTFRFAFFILN</sequence>
<protein>
    <recommendedName>
        <fullName evidence="3">Lipoprotein</fullName>
    </recommendedName>
</protein>
<dbReference type="RefSeq" id="WP_014797328.1">
    <property type="nucleotide sequence ID" value="NC_018018.1"/>
</dbReference>
<gene>
    <name evidence="1" type="ordered locus">Fleli_1444</name>
</gene>
<dbReference type="Proteomes" id="UP000006054">
    <property type="component" value="Chromosome"/>
</dbReference>
<dbReference type="PROSITE" id="PS51257">
    <property type="entry name" value="PROKAR_LIPOPROTEIN"/>
    <property type="match status" value="1"/>
</dbReference>
<evidence type="ECO:0000313" key="1">
    <source>
        <dbReference type="EMBL" id="AFM03871.1"/>
    </source>
</evidence>
<dbReference type="EMBL" id="CP003345">
    <property type="protein sequence ID" value="AFM03871.1"/>
    <property type="molecule type" value="Genomic_DNA"/>
</dbReference>